<dbReference type="InterPro" id="IPR054248">
    <property type="entry name" value="DUF6975"/>
</dbReference>
<name>A0A097EE24_9SPHN</name>
<accession>A0A097EE24</accession>
<evidence type="ECO:0000313" key="1">
    <source>
        <dbReference type="EMBL" id="AIT05833.1"/>
    </source>
</evidence>
<dbReference type="eggNOG" id="ENOG502ZTDK">
    <property type="taxonomic scope" value="Bacteria"/>
</dbReference>
<evidence type="ECO:0000313" key="2">
    <source>
        <dbReference type="Proteomes" id="UP000033200"/>
    </source>
</evidence>
<dbReference type="Pfam" id="PF22391">
    <property type="entry name" value="DUF6975"/>
    <property type="match status" value="1"/>
</dbReference>
<dbReference type="STRING" id="1549858.MC45_04790"/>
<proteinExistence type="predicted"/>
<organism evidence="1 2">
    <name type="scientific">Sphingomonas taxi</name>
    <dbReference type="NCBI Taxonomy" id="1549858"/>
    <lineage>
        <taxon>Bacteria</taxon>
        <taxon>Pseudomonadati</taxon>
        <taxon>Pseudomonadota</taxon>
        <taxon>Alphaproteobacteria</taxon>
        <taxon>Sphingomonadales</taxon>
        <taxon>Sphingomonadaceae</taxon>
        <taxon>Sphingomonas</taxon>
    </lineage>
</organism>
<dbReference type="AlphaFoldDB" id="A0A097EE24"/>
<keyword evidence="2" id="KW-1185">Reference proteome</keyword>
<dbReference type="HOGENOM" id="CLU_1234367_0_0_5"/>
<reference evidence="1 2" key="1">
    <citation type="submission" date="2014-09" db="EMBL/GenBank/DDBJ databases">
        <title>Using Illumina technology Improving SMRT sequencing Genome Assembly by RASTools.</title>
        <authorList>
            <person name="Zhou Y."/>
            <person name="Ma T."/>
            <person name="Liu T."/>
        </authorList>
    </citation>
    <scope>NUCLEOTIDE SEQUENCE [LARGE SCALE GENOMIC DNA]</scope>
    <source>
        <strain evidence="1 2">ATCC 55669</strain>
    </source>
</reference>
<protein>
    <submittedName>
        <fullName evidence="1">Uncharacterized protein</fullName>
    </submittedName>
</protein>
<dbReference type="Proteomes" id="UP000033200">
    <property type="component" value="Chromosome"/>
</dbReference>
<dbReference type="EMBL" id="CP009571">
    <property type="protein sequence ID" value="AIT05833.1"/>
    <property type="molecule type" value="Genomic_DNA"/>
</dbReference>
<gene>
    <name evidence="1" type="ORF">MC45_04790</name>
</gene>
<sequence>MLDTAQKGGQASAWDVVTELGEADGSVAHPHLSLLISPAAASRDLSDAVHALCAVHGDPPGLAVEARTFCVQPDACDWLTAVADAFVGERSYIARLAAAAGPTPSTPGQAETEAALIASRHALETLARSERRGCATGAVAALVNDWTTIRLLLDHAAERFGVEPVPAGFPSLAETASSVTMLGATLATERAVRFGAQQLLAQHRALWDLLEARASARNG</sequence>
<dbReference type="KEGG" id="stax:MC45_04790"/>
<dbReference type="RefSeq" id="WP_038660195.1">
    <property type="nucleotide sequence ID" value="NZ_CP009571.1"/>
</dbReference>